<evidence type="ECO:0000313" key="5">
    <source>
        <dbReference type="Proteomes" id="UP000632377"/>
    </source>
</evidence>
<keyword evidence="5" id="KW-1185">Reference proteome</keyword>
<dbReference type="PANTHER" id="PTHR43420:SF44">
    <property type="entry name" value="ACETYLTRANSFERASE YPEA"/>
    <property type="match status" value="1"/>
</dbReference>
<evidence type="ECO:0000259" key="3">
    <source>
        <dbReference type="PROSITE" id="PS51186"/>
    </source>
</evidence>
<dbReference type="PANTHER" id="PTHR43420">
    <property type="entry name" value="ACETYLTRANSFERASE"/>
    <property type="match status" value="1"/>
</dbReference>
<dbReference type="InterPro" id="IPR000182">
    <property type="entry name" value="GNAT_dom"/>
</dbReference>
<keyword evidence="1" id="KW-0808">Transferase</keyword>
<comment type="caution">
    <text evidence="4">The sequence shown here is derived from an EMBL/GenBank/DDBJ whole genome shotgun (WGS) entry which is preliminary data.</text>
</comment>
<accession>A0ABS1T6R2</accession>
<evidence type="ECO:0000256" key="2">
    <source>
        <dbReference type="ARBA" id="ARBA00023315"/>
    </source>
</evidence>
<dbReference type="Gene3D" id="3.40.630.30">
    <property type="match status" value="1"/>
</dbReference>
<gene>
    <name evidence="4" type="ORF">JK636_04575</name>
</gene>
<evidence type="ECO:0000256" key="1">
    <source>
        <dbReference type="ARBA" id="ARBA00022679"/>
    </source>
</evidence>
<protein>
    <submittedName>
        <fullName evidence="4">GNAT family N-acetyltransferase</fullName>
    </submittedName>
</protein>
<keyword evidence="2" id="KW-0012">Acyltransferase</keyword>
<name>A0ABS1T6R2_9CLOT</name>
<dbReference type="CDD" id="cd04301">
    <property type="entry name" value="NAT_SF"/>
    <property type="match status" value="1"/>
</dbReference>
<dbReference type="EMBL" id="JAESWC010000002">
    <property type="protein sequence ID" value="MBL4935030.1"/>
    <property type="molecule type" value="Genomic_DNA"/>
</dbReference>
<dbReference type="Pfam" id="PF00583">
    <property type="entry name" value="Acetyltransf_1"/>
    <property type="match status" value="1"/>
</dbReference>
<dbReference type="PROSITE" id="PS51186">
    <property type="entry name" value="GNAT"/>
    <property type="match status" value="1"/>
</dbReference>
<feature type="domain" description="N-acetyltransferase" evidence="3">
    <location>
        <begin position="1"/>
        <end position="97"/>
    </location>
</feature>
<dbReference type="Proteomes" id="UP000632377">
    <property type="component" value="Unassembled WGS sequence"/>
</dbReference>
<organism evidence="4 5">
    <name type="scientific">Clostridium rhizosphaerae</name>
    <dbReference type="NCBI Taxonomy" id="2803861"/>
    <lineage>
        <taxon>Bacteria</taxon>
        <taxon>Bacillati</taxon>
        <taxon>Bacillota</taxon>
        <taxon>Clostridia</taxon>
        <taxon>Eubacteriales</taxon>
        <taxon>Clostridiaceae</taxon>
        <taxon>Clostridium</taxon>
    </lineage>
</organism>
<dbReference type="SUPFAM" id="SSF55729">
    <property type="entry name" value="Acyl-CoA N-acyltransferases (Nat)"/>
    <property type="match status" value="1"/>
</dbReference>
<dbReference type="InterPro" id="IPR050680">
    <property type="entry name" value="YpeA/RimI_acetyltransf"/>
</dbReference>
<proteinExistence type="predicted"/>
<reference evidence="4 5" key="1">
    <citation type="submission" date="2021-01" db="EMBL/GenBank/DDBJ databases">
        <title>Genome public.</title>
        <authorList>
            <person name="Liu C."/>
            <person name="Sun Q."/>
        </authorList>
    </citation>
    <scope>NUCLEOTIDE SEQUENCE [LARGE SCALE GENOMIC DNA]</scope>
    <source>
        <strain evidence="4 5">YIM B02515</strain>
    </source>
</reference>
<sequence length="97" mass="10988">MSNIINDESGLFLIAQLSGRIIANCSVGIVSNNKRFLHRAGMGITVRKEYWNKGIGKIMMKECINWCKENGVEQLELEVVTQNDRAVSMYKSFGFEI</sequence>
<dbReference type="InterPro" id="IPR016181">
    <property type="entry name" value="Acyl_CoA_acyltransferase"/>
</dbReference>
<evidence type="ECO:0000313" key="4">
    <source>
        <dbReference type="EMBL" id="MBL4935030.1"/>
    </source>
</evidence>